<protein>
    <submittedName>
        <fullName evidence="1">DUF2865 domain-containing protein</fullName>
    </submittedName>
</protein>
<proteinExistence type="predicted"/>
<reference evidence="1 2" key="1">
    <citation type="submission" date="2020-02" db="EMBL/GenBank/DDBJ databases">
        <title>Genome sequence of strain CCNWXJ40-4.</title>
        <authorList>
            <person name="Gao J."/>
            <person name="Sun J."/>
        </authorList>
    </citation>
    <scope>NUCLEOTIDE SEQUENCE [LARGE SCALE GENOMIC DNA]</scope>
    <source>
        <strain evidence="1 2">CCNWXJ 40-4</strain>
    </source>
</reference>
<sequence length="321" mass="35211">MQAGPKLRFSYIVGRWVNWLQVEPNYNCRLISPIISAIAAFILTVSAVSYAHADACSALRSQLRTVGRSVSANPEAAQLARQLAAIRSLERKRQCSATRERGGWFNPCADLAKRRAAVQRQISRVSSRGFAGPDDAAAIRGRLAALGCAASPGRQRTARAAPAPAMLFCVRLSDGYLFPPPHSQFVGEDDYKATLDRCRFICGEEGMDVYTLDDVSRETEEMVSVETRKPYTELPSAFAYREATAFRACDLQRYHRRVEEARARSVTPFKMTDVVIPLPTPRPDMSTFASISGGPSEAAPASGEPAKRRVRLVGPAFLPAE</sequence>
<dbReference type="Proteomes" id="UP001642900">
    <property type="component" value="Unassembled WGS sequence"/>
</dbReference>
<dbReference type="EMBL" id="JAAKZF010000002">
    <property type="protein sequence ID" value="NGO50297.1"/>
    <property type="molecule type" value="Genomic_DNA"/>
</dbReference>
<comment type="caution">
    <text evidence="1">The sequence shown here is derived from an EMBL/GenBank/DDBJ whole genome shotgun (WGS) entry which is preliminary data.</text>
</comment>
<dbReference type="InterPro" id="IPR021293">
    <property type="entry name" value="DUF2865"/>
</dbReference>
<evidence type="ECO:0000313" key="1">
    <source>
        <dbReference type="EMBL" id="NGO50297.1"/>
    </source>
</evidence>
<accession>A0A6G4W815</accession>
<dbReference type="AlphaFoldDB" id="A0A6G4W815"/>
<evidence type="ECO:0000313" key="2">
    <source>
        <dbReference type="Proteomes" id="UP001642900"/>
    </source>
</evidence>
<keyword evidence="2" id="KW-1185">Reference proteome</keyword>
<organism evidence="1 2">
    <name type="scientific">Allomesorhizobium camelthorni</name>
    <dbReference type="NCBI Taxonomy" id="475069"/>
    <lineage>
        <taxon>Bacteria</taxon>
        <taxon>Pseudomonadati</taxon>
        <taxon>Pseudomonadota</taxon>
        <taxon>Alphaproteobacteria</taxon>
        <taxon>Hyphomicrobiales</taxon>
        <taxon>Phyllobacteriaceae</taxon>
        <taxon>Allomesorhizobium</taxon>
    </lineage>
</organism>
<gene>
    <name evidence="1" type="ORF">G6N73_03740</name>
</gene>
<dbReference type="Pfam" id="PF11064">
    <property type="entry name" value="DUF2865"/>
    <property type="match status" value="1"/>
</dbReference>
<name>A0A6G4W815_9HYPH</name>